<reference evidence="3" key="1">
    <citation type="journal article" date="2019" name="Int. J. Syst. Evol. Microbiol.">
        <title>The Global Catalogue of Microorganisms (GCM) 10K type strain sequencing project: providing services to taxonomists for standard genome sequencing and annotation.</title>
        <authorList>
            <consortium name="The Broad Institute Genomics Platform"/>
            <consortium name="The Broad Institute Genome Sequencing Center for Infectious Disease"/>
            <person name="Wu L."/>
            <person name="Ma J."/>
        </authorList>
    </citation>
    <scope>NUCLEOTIDE SEQUENCE [LARGE SCALE GENOMIC DNA]</scope>
    <source>
        <strain evidence="3">XZYJT-10</strain>
    </source>
</reference>
<keyword evidence="3" id="KW-1185">Reference proteome</keyword>
<feature type="compositionally biased region" description="Basic and acidic residues" evidence="1">
    <location>
        <begin position="29"/>
        <end position="39"/>
    </location>
</feature>
<feature type="region of interest" description="Disordered" evidence="1">
    <location>
        <begin position="20"/>
        <end position="47"/>
    </location>
</feature>
<evidence type="ECO:0000313" key="3">
    <source>
        <dbReference type="Proteomes" id="UP001596548"/>
    </source>
</evidence>
<protein>
    <submittedName>
        <fullName evidence="2">Uncharacterized protein</fullName>
    </submittedName>
</protein>
<proteinExistence type="predicted"/>
<dbReference type="RefSeq" id="WP_378967107.1">
    <property type="nucleotide sequence ID" value="NZ_JBHTBJ010000007.1"/>
</dbReference>
<organism evidence="2 3">
    <name type="scientific">Paractinoplanes rhizophilus</name>
    <dbReference type="NCBI Taxonomy" id="1416877"/>
    <lineage>
        <taxon>Bacteria</taxon>
        <taxon>Bacillati</taxon>
        <taxon>Actinomycetota</taxon>
        <taxon>Actinomycetes</taxon>
        <taxon>Micromonosporales</taxon>
        <taxon>Micromonosporaceae</taxon>
        <taxon>Paractinoplanes</taxon>
    </lineage>
</organism>
<comment type="caution">
    <text evidence="2">The sequence shown here is derived from an EMBL/GenBank/DDBJ whole genome shotgun (WGS) entry which is preliminary data.</text>
</comment>
<evidence type="ECO:0000313" key="2">
    <source>
        <dbReference type="EMBL" id="MFC7274766.1"/>
    </source>
</evidence>
<dbReference type="EMBL" id="JBHTBJ010000007">
    <property type="protein sequence ID" value="MFC7274766.1"/>
    <property type="molecule type" value="Genomic_DNA"/>
</dbReference>
<name>A0ABW2HSN5_9ACTN</name>
<gene>
    <name evidence="2" type="ORF">ACFQS1_12290</name>
</gene>
<sequence>MGRPFSCRLGWHKWVGRSTSDGGRFKQCSRCDKVDDRSKLPPGAAGF</sequence>
<accession>A0ABW2HSN5</accession>
<evidence type="ECO:0000256" key="1">
    <source>
        <dbReference type="SAM" id="MobiDB-lite"/>
    </source>
</evidence>
<dbReference type="Proteomes" id="UP001596548">
    <property type="component" value="Unassembled WGS sequence"/>
</dbReference>